<dbReference type="HAMAP" id="MF_01499">
    <property type="entry name" value="DacA"/>
    <property type="match status" value="1"/>
</dbReference>
<dbReference type="PANTHER" id="PTHR34185:SF1">
    <property type="entry name" value="DIADENYLATE CYCLASE"/>
    <property type="match status" value="1"/>
</dbReference>
<evidence type="ECO:0000256" key="2">
    <source>
        <dbReference type="ARBA" id="ARBA00022679"/>
    </source>
</evidence>
<feature type="domain" description="DAC" evidence="7">
    <location>
        <begin position="84"/>
        <end position="242"/>
    </location>
</feature>
<feature type="transmembrane region" description="Helical" evidence="6">
    <location>
        <begin position="41"/>
        <end position="59"/>
    </location>
</feature>
<comment type="function">
    <text evidence="6">Catalyzes the condensation of 2 ATP molecules into cyclic di-AMP (c-di-AMP), a second messenger used to regulate differing processes in different bacteria.</text>
</comment>
<dbReference type="InterPro" id="IPR003390">
    <property type="entry name" value="DNA_integrity_scan_DisA_N"/>
</dbReference>
<keyword evidence="6" id="KW-0812">Transmembrane</keyword>
<comment type="caution">
    <text evidence="6">Lacks conserved residue(s) required for the propagation of feature annotation.</text>
</comment>
<evidence type="ECO:0000256" key="4">
    <source>
        <dbReference type="ARBA" id="ARBA00022741"/>
    </source>
</evidence>
<keyword evidence="6" id="KW-1133">Transmembrane helix</keyword>
<evidence type="ECO:0000256" key="3">
    <source>
        <dbReference type="ARBA" id="ARBA00022695"/>
    </source>
</evidence>
<protein>
    <recommendedName>
        <fullName evidence="6">Diadenylate cyclase</fullName>
        <shortName evidence="6">DAC</shortName>
        <ecNumber evidence="6">2.7.7.85</ecNumber>
    </recommendedName>
    <alternativeName>
        <fullName evidence="6">Cyclic-di-AMP synthase</fullName>
        <shortName evidence="6">c-di-AMP synthase</shortName>
    </alternativeName>
</protein>
<dbReference type="GO" id="GO:0004016">
    <property type="term" value="F:adenylate cyclase activity"/>
    <property type="evidence" value="ECO:0007669"/>
    <property type="project" value="UniProtKB-UniRule"/>
</dbReference>
<feature type="transmembrane region" description="Helical" evidence="6">
    <location>
        <begin position="12"/>
        <end position="34"/>
    </location>
</feature>
<name>A0A7W5DX07_9BACT</name>
<gene>
    <name evidence="6" type="primary">dacA</name>
    <name evidence="8" type="ORF">FHS27_001407</name>
</gene>
<dbReference type="Pfam" id="PF19293">
    <property type="entry name" value="CdaA_N"/>
    <property type="match status" value="1"/>
</dbReference>
<organism evidence="8 9">
    <name type="scientific">Aporhodopirellula rubra</name>
    <dbReference type="NCBI Taxonomy" id="980271"/>
    <lineage>
        <taxon>Bacteria</taxon>
        <taxon>Pseudomonadati</taxon>
        <taxon>Planctomycetota</taxon>
        <taxon>Planctomycetia</taxon>
        <taxon>Pirellulales</taxon>
        <taxon>Pirellulaceae</taxon>
        <taxon>Aporhodopirellula</taxon>
    </lineage>
</organism>
<evidence type="ECO:0000313" key="9">
    <source>
        <dbReference type="Proteomes" id="UP000536179"/>
    </source>
</evidence>
<accession>A0A7W5DX07</accession>
<dbReference type="InterPro" id="IPR045585">
    <property type="entry name" value="CdaA_N"/>
</dbReference>
<dbReference type="RefSeq" id="WP_184303413.1">
    <property type="nucleotide sequence ID" value="NZ_JACHXU010000004.1"/>
</dbReference>
<comment type="subunit">
    <text evidence="6">Probably a homodimer.</text>
</comment>
<dbReference type="InterPro" id="IPR050338">
    <property type="entry name" value="DisA"/>
</dbReference>
<dbReference type="SUPFAM" id="SSF143597">
    <property type="entry name" value="YojJ-like"/>
    <property type="match status" value="1"/>
</dbReference>
<feature type="transmembrane region" description="Helical" evidence="6">
    <location>
        <begin position="65"/>
        <end position="83"/>
    </location>
</feature>
<dbReference type="GO" id="GO:0106408">
    <property type="term" value="F:diadenylate cyclase activity"/>
    <property type="evidence" value="ECO:0007669"/>
    <property type="project" value="UniProtKB-EC"/>
</dbReference>
<reference evidence="8 9" key="1">
    <citation type="submission" date="2020-08" db="EMBL/GenBank/DDBJ databases">
        <title>Genomic Encyclopedia of Type Strains, Phase III (KMG-III): the genomes of soil and plant-associated and newly described type strains.</title>
        <authorList>
            <person name="Whitman W."/>
        </authorList>
    </citation>
    <scope>NUCLEOTIDE SEQUENCE [LARGE SCALE GENOMIC DNA]</scope>
    <source>
        <strain evidence="8 9">CECT 8075</strain>
    </source>
</reference>
<keyword evidence="4 6" id="KW-0547">Nucleotide-binding</keyword>
<dbReference type="InterPro" id="IPR034701">
    <property type="entry name" value="CdaA"/>
</dbReference>
<keyword evidence="5 6" id="KW-0067">ATP-binding</keyword>
<proteinExistence type="inferred from homology"/>
<comment type="similarity">
    <text evidence="6">Belongs to the adenylate cyclase family. DacA/CdaA subfamily.</text>
</comment>
<dbReference type="PANTHER" id="PTHR34185">
    <property type="entry name" value="DIADENYLATE CYCLASE"/>
    <property type="match status" value="1"/>
</dbReference>
<evidence type="ECO:0000256" key="6">
    <source>
        <dbReference type="HAMAP-Rule" id="MF_01499"/>
    </source>
</evidence>
<dbReference type="InterPro" id="IPR036888">
    <property type="entry name" value="DNA_integrity_DisA_N_sf"/>
</dbReference>
<keyword evidence="6" id="KW-1003">Cell membrane</keyword>
<keyword evidence="6" id="KW-0472">Membrane</keyword>
<dbReference type="GO" id="GO:0005524">
    <property type="term" value="F:ATP binding"/>
    <property type="evidence" value="ECO:0007669"/>
    <property type="project" value="UniProtKB-UniRule"/>
</dbReference>
<sequence>MWFQLNELVESIRVADLLDIAIVASLLYLTFVWLRDRASRSLGIVACVLGVIFLLARWLDLYLTTMAFHYGSVGMLIAMVVVFQHDLRHGFERLASSRWFRRSHADLPCRKIVDTITEAVADMADNRIGALIIFPGREPLERHVRGGIDVDGKISQQLLLSIFHPKSPGHDGAVLITQNRIAQLGLHLPLTTQLSQIHDGGTRHAAALGLAECSDAIALVVSEERGTISLARDSTLTVIEPADVAEHLRAYFCEQSGDGCRNRESRRVDWLTKLTAVLAAVTLWLLFAYHTDTIQRTLVVPIEYRNLPATLEIDDPKPTHAEVTLSGSEPAFAVLNPRELAVSLEVKDVNGRRVLSWQTEPNLVNIPRELRVQNMSPETVIVTLREKPNSHELAQ</sequence>
<feature type="transmembrane region" description="Helical" evidence="6">
    <location>
        <begin position="270"/>
        <end position="289"/>
    </location>
</feature>
<comment type="caution">
    <text evidence="8">The sequence shown here is derived from an EMBL/GenBank/DDBJ whole genome shotgun (WGS) entry which is preliminary data.</text>
</comment>
<evidence type="ECO:0000313" key="8">
    <source>
        <dbReference type="EMBL" id="MBB3205603.1"/>
    </source>
</evidence>
<dbReference type="Proteomes" id="UP000536179">
    <property type="component" value="Unassembled WGS sequence"/>
</dbReference>
<dbReference type="AlphaFoldDB" id="A0A7W5DX07"/>
<comment type="catalytic activity">
    <reaction evidence="1 6">
        <text>2 ATP = 3',3'-c-di-AMP + 2 diphosphate</text>
        <dbReference type="Rhea" id="RHEA:35655"/>
        <dbReference type="ChEBI" id="CHEBI:30616"/>
        <dbReference type="ChEBI" id="CHEBI:33019"/>
        <dbReference type="ChEBI" id="CHEBI:71500"/>
        <dbReference type="EC" id="2.7.7.85"/>
    </reaction>
</comment>
<dbReference type="EMBL" id="JACHXU010000004">
    <property type="protein sequence ID" value="MBB3205603.1"/>
    <property type="molecule type" value="Genomic_DNA"/>
</dbReference>
<dbReference type="Pfam" id="PF02457">
    <property type="entry name" value="DAC"/>
    <property type="match status" value="1"/>
</dbReference>
<evidence type="ECO:0000259" key="7">
    <source>
        <dbReference type="PROSITE" id="PS51794"/>
    </source>
</evidence>
<keyword evidence="2 6" id="KW-0808">Transferase</keyword>
<evidence type="ECO:0000256" key="1">
    <source>
        <dbReference type="ARBA" id="ARBA00000877"/>
    </source>
</evidence>
<dbReference type="GO" id="GO:0006171">
    <property type="term" value="P:cAMP biosynthetic process"/>
    <property type="evidence" value="ECO:0007669"/>
    <property type="project" value="InterPro"/>
</dbReference>
<keyword evidence="3 6" id="KW-0548">Nucleotidyltransferase</keyword>
<keyword evidence="9" id="KW-1185">Reference proteome</keyword>
<dbReference type="Gene3D" id="2.170.120.30">
    <property type="match status" value="1"/>
</dbReference>
<dbReference type="Gene3D" id="3.40.1700.10">
    <property type="entry name" value="DNA integrity scanning protein, DisA, N-terminal domain"/>
    <property type="match status" value="1"/>
</dbReference>
<dbReference type="EC" id="2.7.7.85" evidence="6"/>
<evidence type="ECO:0000256" key="5">
    <source>
        <dbReference type="ARBA" id="ARBA00022840"/>
    </source>
</evidence>
<dbReference type="PROSITE" id="PS51794">
    <property type="entry name" value="DAC"/>
    <property type="match status" value="1"/>
</dbReference>